<proteinExistence type="predicted"/>
<evidence type="ECO:0000256" key="1">
    <source>
        <dbReference type="SAM" id="MobiDB-lite"/>
    </source>
</evidence>
<feature type="domain" description="Retrotransposon gag" evidence="2">
    <location>
        <begin position="125"/>
        <end position="222"/>
    </location>
</feature>
<accession>A0A484MBG6</accession>
<evidence type="ECO:0000259" key="2">
    <source>
        <dbReference type="Pfam" id="PF03732"/>
    </source>
</evidence>
<organism evidence="3 4">
    <name type="scientific">Cuscuta campestris</name>
    <dbReference type="NCBI Taxonomy" id="132261"/>
    <lineage>
        <taxon>Eukaryota</taxon>
        <taxon>Viridiplantae</taxon>
        <taxon>Streptophyta</taxon>
        <taxon>Embryophyta</taxon>
        <taxon>Tracheophyta</taxon>
        <taxon>Spermatophyta</taxon>
        <taxon>Magnoliopsida</taxon>
        <taxon>eudicotyledons</taxon>
        <taxon>Gunneridae</taxon>
        <taxon>Pentapetalae</taxon>
        <taxon>asterids</taxon>
        <taxon>lamiids</taxon>
        <taxon>Solanales</taxon>
        <taxon>Convolvulaceae</taxon>
        <taxon>Cuscuteae</taxon>
        <taxon>Cuscuta</taxon>
        <taxon>Cuscuta subgen. Grammica</taxon>
        <taxon>Cuscuta sect. Cleistogrammica</taxon>
    </lineage>
</organism>
<feature type="region of interest" description="Disordered" evidence="1">
    <location>
        <begin position="1"/>
        <end position="45"/>
    </location>
</feature>
<evidence type="ECO:0000313" key="4">
    <source>
        <dbReference type="Proteomes" id="UP000595140"/>
    </source>
</evidence>
<dbReference type="AlphaFoldDB" id="A0A484MBG6"/>
<protein>
    <recommendedName>
        <fullName evidence="2">Retrotransposon gag domain-containing protein</fullName>
    </recommendedName>
</protein>
<dbReference type="Proteomes" id="UP000595140">
    <property type="component" value="Unassembled WGS sequence"/>
</dbReference>
<name>A0A484MBG6_9ASTE</name>
<keyword evidence="4" id="KW-1185">Reference proteome</keyword>
<dbReference type="InterPro" id="IPR005162">
    <property type="entry name" value="Retrotrans_gag_dom"/>
</dbReference>
<evidence type="ECO:0000313" key="3">
    <source>
        <dbReference type="EMBL" id="VFQ85917.1"/>
    </source>
</evidence>
<sequence length="311" mass="36213">MNPIVNYDDDHHSEDESVQQNDHQNMNMNQNAPHQEAPNGGTAGVPQIDHVMMMQLLQQVLIMNQNALAHIRQLEPRITLERLKKNGAEEFLGENIADPLIAFRWIERERRVFKNLKVPASEWADFAVMLLQGNAYEWWKRTTRNANHPAKVTWAYFEQVFREEYIPESFVEEKREEFLHLEMGTMSLPEYRQLFDHLAEFGQDLVNTTKRRCDKFVKGMRPNCHGILNHIHDVYFIPKLAYNLLSVGQLMSTGYMVFFEDNSCVIKEKKSGQIIAKVCMTRNKMFPLRISSVDKYALVSGTQEASKLSHQ</sequence>
<gene>
    <name evidence="3" type="ORF">CCAM_LOCUS27693</name>
</gene>
<feature type="compositionally biased region" description="Low complexity" evidence="1">
    <location>
        <begin position="19"/>
        <end position="31"/>
    </location>
</feature>
<dbReference type="OrthoDB" id="2272416at2759"/>
<dbReference type="Pfam" id="PF03732">
    <property type="entry name" value="Retrotrans_gag"/>
    <property type="match status" value="1"/>
</dbReference>
<reference evidence="3 4" key="1">
    <citation type="submission" date="2018-04" db="EMBL/GenBank/DDBJ databases">
        <authorList>
            <person name="Vogel A."/>
        </authorList>
    </citation>
    <scope>NUCLEOTIDE SEQUENCE [LARGE SCALE GENOMIC DNA]</scope>
</reference>
<dbReference type="EMBL" id="OOIL02003033">
    <property type="protein sequence ID" value="VFQ85917.1"/>
    <property type="molecule type" value="Genomic_DNA"/>
</dbReference>